<dbReference type="EMBL" id="GBXM01092033">
    <property type="protein sequence ID" value="JAH16544.1"/>
    <property type="molecule type" value="Transcribed_RNA"/>
</dbReference>
<name>A0A0E9QIC7_ANGAN</name>
<protein>
    <submittedName>
        <fullName evidence="1">Uncharacterized protein</fullName>
    </submittedName>
</protein>
<reference evidence="1" key="1">
    <citation type="submission" date="2014-11" db="EMBL/GenBank/DDBJ databases">
        <authorList>
            <person name="Amaro Gonzalez C."/>
        </authorList>
    </citation>
    <scope>NUCLEOTIDE SEQUENCE</scope>
</reference>
<organism evidence="1">
    <name type="scientific">Anguilla anguilla</name>
    <name type="common">European freshwater eel</name>
    <name type="synonym">Muraena anguilla</name>
    <dbReference type="NCBI Taxonomy" id="7936"/>
    <lineage>
        <taxon>Eukaryota</taxon>
        <taxon>Metazoa</taxon>
        <taxon>Chordata</taxon>
        <taxon>Craniata</taxon>
        <taxon>Vertebrata</taxon>
        <taxon>Euteleostomi</taxon>
        <taxon>Actinopterygii</taxon>
        <taxon>Neopterygii</taxon>
        <taxon>Teleostei</taxon>
        <taxon>Anguilliformes</taxon>
        <taxon>Anguillidae</taxon>
        <taxon>Anguilla</taxon>
    </lineage>
</organism>
<dbReference type="AlphaFoldDB" id="A0A0E9QIC7"/>
<sequence>MVTWDKCCTTYERTMDHCMSMCHIVSSFFNKFMIKH</sequence>
<reference evidence="1" key="2">
    <citation type="journal article" date="2015" name="Fish Shellfish Immunol.">
        <title>Early steps in the European eel (Anguilla anguilla)-Vibrio vulnificus interaction in the gills: Role of the RtxA13 toxin.</title>
        <authorList>
            <person name="Callol A."/>
            <person name="Pajuelo D."/>
            <person name="Ebbesson L."/>
            <person name="Teles M."/>
            <person name="MacKenzie S."/>
            <person name="Amaro C."/>
        </authorList>
    </citation>
    <scope>NUCLEOTIDE SEQUENCE</scope>
</reference>
<proteinExistence type="predicted"/>
<evidence type="ECO:0000313" key="1">
    <source>
        <dbReference type="EMBL" id="JAH16544.1"/>
    </source>
</evidence>
<accession>A0A0E9QIC7</accession>